<gene>
    <name evidence="2" type="ORF">MRATA1EN1_LOCUS29840</name>
</gene>
<name>A0ABN9A3Q4_RANTA</name>
<dbReference type="Proteomes" id="UP001176941">
    <property type="component" value="Chromosome X"/>
</dbReference>
<evidence type="ECO:0000313" key="3">
    <source>
        <dbReference type="Proteomes" id="UP001176941"/>
    </source>
</evidence>
<keyword evidence="3" id="KW-1185">Reference proteome</keyword>
<proteinExistence type="predicted"/>
<feature type="compositionally biased region" description="Polar residues" evidence="1">
    <location>
        <begin position="10"/>
        <end position="23"/>
    </location>
</feature>
<sequence length="147" mass="15886">MDWGPFPESGPSSSYNFSPTSPASQPPLLFRPRAPDQDAFQTILDLCVFLVRKQPSASPPLYVRSVLSSWAQSVKRNYFQNLSTFHHHTAGTPPPHTQFQAQKWVEGTEEGRRGGDGATCPCCASPFSSFISGPPPPSPSLPTAPGS</sequence>
<organism evidence="2 3">
    <name type="scientific">Rangifer tarandus platyrhynchus</name>
    <name type="common">Svalbard reindeer</name>
    <dbReference type="NCBI Taxonomy" id="3082113"/>
    <lineage>
        <taxon>Eukaryota</taxon>
        <taxon>Metazoa</taxon>
        <taxon>Chordata</taxon>
        <taxon>Craniata</taxon>
        <taxon>Vertebrata</taxon>
        <taxon>Euteleostomi</taxon>
        <taxon>Mammalia</taxon>
        <taxon>Eutheria</taxon>
        <taxon>Laurasiatheria</taxon>
        <taxon>Artiodactyla</taxon>
        <taxon>Ruminantia</taxon>
        <taxon>Pecora</taxon>
        <taxon>Cervidae</taxon>
        <taxon>Odocoileinae</taxon>
        <taxon>Rangifer</taxon>
    </lineage>
</organism>
<evidence type="ECO:0000256" key="1">
    <source>
        <dbReference type="SAM" id="MobiDB-lite"/>
    </source>
</evidence>
<accession>A0ABN9A3Q4</accession>
<reference evidence="2" key="1">
    <citation type="submission" date="2023-04" db="EMBL/GenBank/DDBJ databases">
        <authorList>
            <consortium name="ELIXIR-Norway"/>
        </authorList>
    </citation>
    <scope>NUCLEOTIDE SEQUENCE [LARGE SCALE GENOMIC DNA]</scope>
</reference>
<evidence type="ECO:0000313" key="2">
    <source>
        <dbReference type="EMBL" id="CAI9180878.1"/>
    </source>
</evidence>
<dbReference type="EMBL" id="OX460343">
    <property type="protein sequence ID" value="CAI9180878.1"/>
    <property type="molecule type" value="Genomic_DNA"/>
</dbReference>
<feature type="region of interest" description="Disordered" evidence="1">
    <location>
        <begin position="1"/>
        <end position="32"/>
    </location>
</feature>
<protein>
    <submittedName>
        <fullName evidence="2">Uncharacterized protein</fullName>
    </submittedName>
</protein>